<dbReference type="Proteomes" id="UP000199614">
    <property type="component" value="Unassembled WGS sequence"/>
</dbReference>
<dbReference type="AlphaFoldDB" id="A0A1I4WGA4"/>
<dbReference type="STRING" id="260086.SAMN05216207_100896"/>
<evidence type="ECO:0000313" key="4">
    <source>
        <dbReference type="EMBL" id="SFN12302.1"/>
    </source>
</evidence>
<dbReference type="CDD" id="cd18877">
    <property type="entry name" value="NUDIX_Hydrolase"/>
    <property type="match status" value="1"/>
</dbReference>
<dbReference type="EMBL" id="FOUY01000008">
    <property type="protein sequence ID" value="SFN12302.1"/>
    <property type="molecule type" value="Genomic_DNA"/>
</dbReference>
<accession>A0A1I4WGA4</accession>
<sequence>MIEIGSGDGWAHCVQGHKHWGRFGAAGLLVRFRAAGDPIGVDRILLQHRAAWSHHGGTWGIPGGARDRGESAGETALREAAEESTLDTGPVVPLDEYVDDHGGWTYTTVVVRAAWEGVATPPPIEVRGAESTELRWVRSDHLDRLDLHPGFATTWPLVRSLGAHVG</sequence>
<dbReference type="Pfam" id="PF00293">
    <property type="entry name" value="NUDIX"/>
    <property type="match status" value="1"/>
</dbReference>
<evidence type="ECO:0000259" key="3">
    <source>
        <dbReference type="PROSITE" id="PS51462"/>
    </source>
</evidence>
<dbReference type="RefSeq" id="WP_093340918.1">
    <property type="nucleotide sequence ID" value="NZ_FOUY01000008.1"/>
</dbReference>
<dbReference type="PROSITE" id="PS00893">
    <property type="entry name" value="NUDIX_BOX"/>
    <property type="match status" value="1"/>
</dbReference>
<gene>
    <name evidence="4" type="ORF">SAMN05216207_100896</name>
</gene>
<evidence type="ECO:0000256" key="2">
    <source>
        <dbReference type="ARBA" id="ARBA00022801"/>
    </source>
</evidence>
<evidence type="ECO:0000256" key="1">
    <source>
        <dbReference type="ARBA" id="ARBA00001946"/>
    </source>
</evidence>
<proteinExistence type="predicted"/>
<dbReference type="PANTHER" id="PTHR43046">
    <property type="entry name" value="GDP-MANNOSE MANNOSYL HYDROLASE"/>
    <property type="match status" value="1"/>
</dbReference>
<dbReference type="Gene3D" id="3.90.79.10">
    <property type="entry name" value="Nucleoside Triphosphate Pyrophosphohydrolase"/>
    <property type="match status" value="1"/>
</dbReference>
<dbReference type="SUPFAM" id="SSF55811">
    <property type="entry name" value="Nudix"/>
    <property type="match status" value="1"/>
</dbReference>
<dbReference type="OrthoDB" id="3404294at2"/>
<dbReference type="PROSITE" id="PS51462">
    <property type="entry name" value="NUDIX"/>
    <property type="match status" value="1"/>
</dbReference>
<dbReference type="InterPro" id="IPR000086">
    <property type="entry name" value="NUDIX_hydrolase_dom"/>
</dbReference>
<dbReference type="InterPro" id="IPR015797">
    <property type="entry name" value="NUDIX_hydrolase-like_dom_sf"/>
</dbReference>
<organism evidence="4 5">
    <name type="scientific">Pseudonocardia ammonioxydans</name>
    <dbReference type="NCBI Taxonomy" id="260086"/>
    <lineage>
        <taxon>Bacteria</taxon>
        <taxon>Bacillati</taxon>
        <taxon>Actinomycetota</taxon>
        <taxon>Actinomycetes</taxon>
        <taxon>Pseudonocardiales</taxon>
        <taxon>Pseudonocardiaceae</taxon>
        <taxon>Pseudonocardia</taxon>
    </lineage>
</organism>
<keyword evidence="5" id="KW-1185">Reference proteome</keyword>
<protein>
    <submittedName>
        <fullName evidence="4">ADP-ribose pyrophosphatase YjhB, NUDIX family</fullName>
    </submittedName>
</protein>
<dbReference type="PANTHER" id="PTHR43046:SF2">
    <property type="entry name" value="8-OXO-DGTP DIPHOSPHATASE-RELATED"/>
    <property type="match status" value="1"/>
</dbReference>
<dbReference type="GO" id="GO:0016787">
    <property type="term" value="F:hydrolase activity"/>
    <property type="evidence" value="ECO:0007669"/>
    <property type="project" value="UniProtKB-KW"/>
</dbReference>
<name>A0A1I4WGA4_PSUAM</name>
<comment type="cofactor">
    <cofactor evidence="1">
        <name>Mg(2+)</name>
        <dbReference type="ChEBI" id="CHEBI:18420"/>
    </cofactor>
</comment>
<evidence type="ECO:0000313" key="5">
    <source>
        <dbReference type="Proteomes" id="UP000199614"/>
    </source>
</evidence>
<keyword evidence="2" id="KW-0378">Hydrolase</keyword>
<dbReference type="InterPro" id="IPR020084">
    <property type="entry name" value="NUDIX_hydrolase_CS"/>
</dbReference>
<feature type="domain" description="Nudix hydrolase" evidence="3">
    <location>
        <begin position="21"/>
        <end position="158"/>
    </location>
</feature>
<reference evidence="4 5" key="1">
    <citation type="submission" date="2016-10" db="EMBL/GenBank/DDBJ databases">
        <authorList>
            <person name="de Groot N.N."/>
        </authorList>
    </citation>
    <scope>NUCLEOTIDE SEQUENCE [LARGE SCALE GENOMIC DNA]</scope>
    <source>
        <strain evidence="4 5">CGMCC 4.1877</strain>
    </source>
</reference>